<evidence type="ECO:0000313" key="1">
    <source>
        <dbReference type="EMBL" id="SDY23507.1"/>
    </source>
</evidence>
<evidence type="ECO:0000313" key="2">
    <source>
        <dbReference type="Proteomes" id="UP000198921"/>
    </source>
</evidence>
<dbReference type="AlphaFoldDB" id="A0A1H3I741"/>
<protein>
    <submittedName>
        <fullName evidence="1">Uncharacterized protein</fullName>
    </submittedName>
</protein>
<keyword evidence="2" id="KW-1185">Reference proteome</keyword>
<accession>A0A1H3I741</accession>
<gene>
    <name evidence="1" type="ORF">SAMN05660209_02426</name>
</gene>
<proteinExistence type="predicted"/>
<organism evidence="1 2">
    <name type="scientific">Geodermatophilus africanus</name>
    <dbReference type="NCBI Taxonomy" id="1137993"/>
    <lineage>
        <taxon>Bacteria</taxon>
        <taxon>Bacillati</taxon>
        <taxon>Actinomycetota</taxon>
        <taxon>Actinomycetes</taxon>
        <taxon>Geodermatophilales</taxon>
        <taxon>Geodermatophilaceae</taxon>
        <taxon>Geodermatophilus</taxon>
    </lineage>
</organism>
<dbReference type="OrthoDB" id="583431at2"/>
<dbReference type="EMBL" id="FNOT01000005">
    <property type="protein sequence ID" value="SDY23507.1"/>
    <property type="molecule type" value="Genomic_DNA"/>
</dbReference>
<dbReference type="InterPro" id="IPR046037">
    <property type="entry name" value="DUF5995"/>
</dbReference>
<reference evidence="2" key="1">
    <citation type="submission" date="2016-10" db="EMBL/GenBank/DDBJ databases">
        <authorList>
            <person name="Varghese N."/>
            <person name="Submissions S."/>
        </authorList>
    </citation>
    <scope>NUCLEOTIDE SEQUENCE [LARGE SCALE GENOMIC DNA]</scope>
    <source>
        <strain evidence="2">DSM 45422</strain>
    </source>
</reference>
<dbReference type="Pfam" id="PF19458">
    <property type="entry name" value="DUF5995"/>
    <property type="match status" value="1"/>
</dbReference>
<dbReference type="STRING" id="1137993.SAMN05660209_02426"/>
<sequence>MGRSIAALVDRMGELLAPLEADRDPARFFLGVYLRTTAAVGAAIDAGAFEDPAWVEEWDVDFAGLYLDALTAHRRDPASAPRPWQLAFGARPDLPPEAHVLLGVNAHINYDLPQSLVRVIPPAEFDTPATLAMRWRDHARIDRVLASRVTAEDGELHRAGGRRTRLDRLLAPVNRTASQVFLRESRRRVWANAAQLDAARRRGPEAYARRVADLEAAAAARVDDLLRPGPVLVRLAVRGFGVTLPPG</sequence>
<dbReference type="Proteomes" id="UP000198921">
    <property type="component" value="Unassembled WGS sequence"/>
</dbReference>
<dbReference type="RefSeq" id="WP_091155921.1">
    <property type="nucleotide sequence ID" value="NZ_FNOT01000005.1"/>
</dbReference>
<name>A0A1H3I741_9ACTN</name>